<evidence type="ECO:0000256" key="4">
    <source>
        <dbReference type="ARBA" id="ARBA00022840"/>
    </source>
</evidence>
<dbReference type="EMBL" id="AUZY01005586">
    <property type="protein sequence ID" value="EQD58473.1"/>
    <property type="molecule type" value="Genomic_DNA"/>
</dbReference>
<dbReference type="PROSITE" id="PS00211">
    <property type="entry name" value="ABC_TRANSPORTER_1"/>
    <property type="match status" value="1"/>
</dbReference>
<feature type="domain" description="AAA+ ATPase" evidence="6">
    <location>
        <begin position="1"/>
        <end position="170"/>
    </location>
</feature>
<name>T1APP0_9ZZZZ</name>
<dbReference type="InterPro" id="IPR003593">
    <property type="entry name" value="AAA+_ATPase"/>
</dbReference>
<dbReference type="GO" id="GO:0016887">
    <property type="term" value="F:ATP hydrolysis activity"/>
    <property type="evidence" value="ECO:0007669"/>
    <property type="project" value="InterPro"/>
</dbReference>
<proteinExistence type="inferred from homology"/>
<dbReference type="PANTHER" id="PTHR43820:SF4">
    <property type="entry name" value="HIGH-AFFINITY BRANCHED-CHAIN AMINO ACID TRANSPORT ATP-BINDING PROTEIN LIVF"/>
    <property type="match status" value="1"/>
</dbReference>
<evidence type="ECO:0000256" key="2">
    <source>
        <dbReference type="ARBA" id="ARBA00022448"/>
    </source>
</evidence>
<dbReference type="SMART" id="SM00382">
    <property type="entry name" value="AAA"/>
    <property type="match status" value="1"/>
</dbReference>
<dbReference type="GO" id="GO:0005524">
    <property type="term" value="F:ATP binding"/>
    <property type="evidence" value="ECO:0007669"/>
    <property type="project" value="UniProtKB-KW"/>
</dbReference>
<evidence type="ECO:0000313" key="7">
    <source>
        <dbReference type="EMBL" id="EQD58473.1"/>
    </source>
</evidence>
<dbReference type="GO" id="GO:0015807">
    <property type="term" value="P:L-amino acid transport"/>
    <property type="evidence" value="ECO:0007669"/>
    <property type="project" value="TreeGrafter"/>
</dbReference>
<reference evidence="7" key="2">
    <citation type="journal article" date="2014" name="ISME J.">
        <title>Microbial stratification in low pH oxic and suboxic macroscopic growths along an acid mine drainage.</title>
        <authorList>
            <person name="Mendez-Garcia C."/>
            <person name="Mesa V."/>
            <person name="Sprenger R.R."/>
            <person name="Richter M."/>
            <person name="Diez M.S."/>
            <person name="Solano J."/>
            <person name="Bargiela R."/>
            <person name="Golyshina O.V."/>
            <person name="Manteca A."/>
            <person name="Ramos J.L."/>
            <person name="Gallego J.R."/>
            <person name="Llorente I."/>
            <person name="Martins Dos Santos V.A."/>
            <person name="Jensen O.N."/>
            <person name="Pelaez A.I."/>
            <person name="Sanchez J."/>
            <person name="Ferrer M."/>
        </authorList>
    </citation>
    <scope>NUCLEOTIDE SEQUENCE</scope>
</reference>
<dbReference type="GO" id="GO:0015658">
    <property type="term" value="F:branched-chain amino acid transmembrane transporter activity"/>
    <property type="evidence" value="ECO:0007669"/>
    <property type="project" value="TreeGrafter"/>
</dbReference>
<comment type="similarity">
    <text evidence="1">Belongs to the ABC transporter superfamily.</text>
</comment>
<gene>
    <name evidence="7" type="ORF">B1B_08539</name>
</gene>
<keyword evidence="3" id="KW-0547">Nucleotide-binding</keyword>
<dbReference type="PANTHER" id="PTHR43820">
    <property type="entry name" value="HIGH-AFFINITY BRANCHED-CHAIN AMINO ACID TRANSPORT ATP-BINDING PROTEIN LIVF"/>
    <property type="match status" value="1"/>
</dbReference>
<sequence length="173" mass="18703">MLLLGANGAGKTTLLKAISGLLPLKSGSIRLDGAGIDHLRADQRVRRGAGVMTEQGVFPTLSVEDNLRLGAYTLPRAAVSTVMKDVYQLFPELFGRRRDVVGSLSGGQRKLVAVAKALMCRPQLLIMDEPSAGLSPRYVKEVVSQLMAVRQRGLSLLVAEQNVAFLELADRVY</sequence>
<accession>T1APP0</accession>
<dbReference type="SUPFAM" id="SSF52540">
    <property type="entry name" value="P-loop containing nucleoside triphosphate hydrolases"/>
    <property type="match status" value="1"/>
</dbReference>
<dbReference type="InterPro" id="IPR017871">
    <property type="entry name" value="ABC_transporter-like_CS"/>
</dbReference>
<dbReference type="Gene3D" id="3.40.50.300">
    <property type="entry name" value="P-loop containing nucleotide triphosphate hydrolases"/>
    <property type="match status" value="1"/>
</dbReference>
<evidence type="ECO:0000256" key="1">
    <source>
        <dbReference type="ARBA" id="ARBA00005417"/>
    </source>
</evidence>
<organism evidence="7">
    <name type="scientific">mine drainage metagenome</name>
    <dbReference type="NCBI Taxonomy" id="410659"/>
    <lineage>
        <taxon>unclassified sequences</taxon>
        <taxon>metagenomes</taxon>
        <taxon>ecological metagenomes</taxon>
    </lineage>
</organism>
<comment type="caution">
    <text evidence="7">The sequence shown here is derived from an EMBL/GenBank/DDBJ whole genome shotgun (WGS) entry which is preliminary data.</text>
</comment>
<keyword evidence="4 7" id="KW-0067">ATP-binding</keyword>
<dbReference type="AlphaFoldDB" id="T1APP0"/>
<reference evidence="7" key="1">
    <citation type="submission" date="2013-08" db="EMBL/GenBank/DDBJ databases">
        <authorList>
            <person name="Mendez C."/>
            <person name="Richter M."/>
            <person name="Ferrer M."/>
            <person name="Sanchez J."/>
        </authorList>
    </citation>
    <scope>NUCLEOTIDE SEQUENCE</scope>
</reference>
<evidence type="ECO:0000259" key="6">
    <source>
        <dbReference type="SMART" id="SM00382"/>
    </source>
</evidence>
<dbReference type="InterPro" id="IPR027417">
    <property type="entry name" value="P-loop_NTPase"/>
</dbReference>
<keyword evidence="5" id="KW-0029">Amino-acid transport</keyword>
<dbReference type="InterPro" id="IPR052156">
    <property type="entry name" value="BCAA_Transport_ATP-bd_LivF"/>
</dbReference>
<dbReference type="InterPro" id="IPR003439">
    <property type="entry name" value="ABC_transporter-like_ATP-bd"/>
</dbReference>
<dbReference type="Pfam" id="PF00005">
    <property type="entry name" value="ABC_tran"/>
    <property type="match status" value="1"/>
</dbReference>
<keyword evidence="2" id="KW-0813">Transport</keyword>
<feature type="non-terminal residue" evidence="7">
    <location>
        <position position="173"/>
    </location>
</feature>
<evidence type="ECO:0000256" key="5">
    <source>
        <dbReference type="ARBA" id="ARBA00022970"/>
    </source>
</evidence>
<protein>
    <submittedName>
        <fullName evidence="7">Branched-chain amino acid ABC transporter, ATP-binding protein</fullName>
    </submittedName>
</protein>
<evidence type="ECO:0000256" key="3">
    <source>
        <dbReference type="ARBA" id="ARBA00022741"/>
    </source>
</evidence>